<dbReference type="PANTHER" id="PTHR44591:SF3">
    <property type="entry name" value="RESPONSE REGULATORY DOMAIN-CONTAINING PROTEIN"/>
    <property type="match status" value="1"/>
</dbReference>
<gene>
    <name evidence="4" type="ORF">C5O18_02190</name>
</gene>
<evidence type="ECO:0000313" key="4">
    <source>
        <dbReference type="EMBL" id="PQA49509.1"/>
    </source>
</evidence>
<evidence type="ECO:0000313" key="5">
    <source>
        <dbReference type="Proteomes" id="UP000243900"/>
    </source>
</evidence>
<dbReference type="RefSeq" id="WP_105191234.1">
    <property type="nucleotide sequence ID" value="NZ_PTQZ01000024.1"/>
</dbReference>
<protein>
    <submittedName>
        <fullName evidence="4">Response regulator</fullName>
    </submittedName>
</protein>
<evidence type="ECO:0000259" key="3">
    <source>
        <dbReference type="PROSITE" id="PS50110"/>
    </source>
</evidence>
<dbReference type="Gene3D" id="3.40.50.2300">
    <property type="match status" value="1"/>
</dbReference>
<organism evidence="4 5">
    <name type="scientific">Amnimonas aquatica</name>
    <dbReference type="NCBI Taxonomy" id="2094561"/>
    <lineage>
        <taxon>Bacteria</taxon>
        <taxon>Pseudomonadati</taxon>
        <taxon>Pseudomonadota</taxon>
        <taxon>Gammaproteobacteria</taxon>
        <taxon>Moraxellales</taxon>
        <taxon>Moraxellaceae</taxon>
        <taxon>Amnimonas</taxon>
    </lineage>
</organism>
<sequence>MKLLIADDSKAMRLVIGHMLRQAGYRGHDIVEAADGDEALAAIRKEDPDLIISDWNMPGKTGIEVLQQMRSEGIDTTFGFVTTEVSQEMRTLAQDSGAAFLIGKPFTPEDFQRALDDYLG</sequence>
<reference evidence="5" key="1">
    <citation type="submission" date="2018-02" db="EMBL/GenBank/DDBJ databases">
        <title>Genome sequencing of Solimonas sp. HR-BB.</title>
        <authorList>
            <person name="Lee Y."/>
            <person name="Jeon C.O."/>
        </authorList>
    </citation>
    <scope>NUCLEOTIDE SEQUENCE [LARGE SCALE GENOMIC DNA]</scope>
    <source>
        <strain evidence="5">HR-E</strain>
    </source>
</reference>
<evidence type="ECO:0000256" key="1">
    <source>
        <dbReference type="ARBA" id="ARBA00022553"/>
    </source>
</evidence>
<dbReference type="OrthoDB" id="9800897at2"/>
<dbReference type="EMBL" id="PTQZ01000024">
    <property type="protein sequence ID" value="PQA49509.1"/>
    <property type="molecule type" value="Genomic_DNA"/>
</dbReference>
<feature type="modified residue" description="4-aspartylphosphate" evidence="2">
    <location>
        <position position="54"/>
    </location>
</feature>
<dbReference type="InterPro" id="IPR011006">
    <property type="entry name" value="CheY-like_superfamily"/>
</dbReference>
<dbReference type="SMART" id="SM00448">
    <property type="entry name" value="REC"/>
    <property type="match status" value="1"/>
</dbReference>
<dbReference type="PANTHER" id="PTHR44591">
    <property type="entry name" value="STRESS RESPONSE REGULATOR PROTEIN 1"/>
    <property type="match status" value="1"/>
</dbReference>
<dbReference type="Proteomes" id="UP000243900">
    <property type="component" value="Unassembled WGS sequence"/>
</dbReference>
<comment type="caution">
    <text evidence="4">The sequence shown here is derived from an EMBL/GenBank/DDBJ whole genome shotgun (WGS) entry which is preliminary data.</text>
</comment>
<evidence type="ECO:0000256" key="2">
    <source>
        <dbReference type="PROSITE-ProRule" id="PRU00169"/>
    </source>
</evidence>
<name>A0A2P6AUF1_9GAMM</name>
<dbReference type="PROSITE" id="PS50110">
    <property type="entry name" value="RESPONSE_REGULATORY"/>
    <property type="match status" value="1"/>
</dbReference>
<keyword evidence="5" id="KW-1185">Reference proteome</keyword>
<dbReference type="SUPFAM" id="SSF52172">
    <property type="entry name" value="CheY-like"/>
    <property type="match status" value="1"/>
</dbReference>
<dbReference type="GO" id="GO:0000160">
    <property type="term" value="P:phosphorelay signal transduction system"/>
    <property type="evidence" value="ECO:0007669"/>
    <property type="project" value="InterPro"/>
</dbReference>
<dbReference type="AlphaFoldDB" id="A0A2P6AUF1"/>
<dbReference type="InterPro" id="IPR001789">
    <property type="entry name" value="Sig_transdc_resp-reg_receiver"/>
</dbReference>
<proteinExistence type="predicted"/>
<dbReference type="Pfam" id="PF00072">
    <property type="entry name" value="Response_reg"/>
    <property type="match status" value="1"/>
</dbReference>
<feature type="domain" description="Response regulatory" evidence="3">
    <location>
        <begin position="2"/>
        <end position="119"/>
    </location>
</feature>
<accession>A0A2P6AUF1</accession>
<dbReference type="InterPro" id="IPR050595">
    <property type="entry name" value="Bact_response_regulator"/>
</dbReference>
<keyword evidence="1 2" id="KW-0597">Phosphoprotein</keyword>